<dbReference type="GO" id="GO:0004497">
    <property type="term" value="F:monooxygenase activity"/>
    <property type="evidence" value="ECO:0007669"/>
    <property type="project" value="UniProtKB-KW"/>
</dbReference>
<dbReference type="Gene3D" id="1.10.630.10">
    <property type="entry name" value="Cytochrome P450"/>
    <property type="match status" value="1"/>
</dbReference>
<dbReference type="Proteomes" id="UP000245591">
    <property type="component" value="Unassembled WGS sequence"/>
</dbReference>
<reference evidence="7 8" key="1">
    <citation type="journal article" date="2018" name="MBio">
        <title>Comparative Genomics Reveals the Core Gene Toolbox for the Fungus-Insect Symbiosis.</title>
        <authorList>
            <person name="Wang Y."/>
            <person name="Stata M."/>
            <person name="Wang W."/>
            <person name="Stajich J.E."/>
            <person name="White M.M."/>
            <person name="Moncalvo J.M."/>
        </authorList>
    </citation>
    <scope>NUCLEOTIDE SEQUENCE [LARGE SCALE GENOMIC DNA]</scope>
    <source>
        <strain evidence="7 8">AUS-126-30</strain>
    </source>
</reference>
<dbReference type="PRINTS" id="PR00463">
    <property type="entry name" value="EP450I"/>
</dbReference>
<dbReference type="Pfam" id="PF00067">
    <property type="entry name" value="p450"/>
    <property type="match status" value="1"/>
</dbReference>
<dbReference type="InterPro" id="IPR050121">
    <property type="entry name" value="Cytochrome_P450_monoxygenase"/>
</dbReference>
<name>A0A2U1IWW4_SMIAN</name>
<dbReference type="GO" id="GO:0005506">
    <property type="term" value="F:iron ion binding"/>
    <property type="evidence" value="ECO:0007669"/>
    <property type="project" value="InterPro"/>
</dbReference>
<keyword evidence="3 6" id="KW-0560">Oxidoreductase</keyword>
<keyword evidence="2 5" id="KW-0479">Metal-binding</keyword>
<comment type="cofactor">
    <cofactor evidence="1 5">
        <name>heme</name>
        <dbReference type="ChEBI" id="CHEBI:30413"/>
    </cofactor>
</comment>
<organism evidence="7 8">
    <name type="scientific">Smittium angustum</name>
    <dbReference type="NCBI Taxonomy" id="133377"/>
    <lineage>
        <taxon>Eukaryota</taxon>
        <taxon>Fungi</taxon>
        <taxon>Fungi incertae sedis</taxon>
        <taxon>Zoopagomycota</taxon>
        <taxon>Kickxellomycotina</taxon>
        <taxon>Harpellomycetes</taxon>
        <taxon>Harpellales</taxon>
        <taxon>Legeriomycetaceae</taxon>
        <taxon>Smittium</taxon>
    </lineage>
</organism>
<dbReference type="GO" id="GO:0016705">
    <property type="term" value="F:oxidoreductase activity, acting on paired donors, with incorporation or reduction of molecular oxygen"/>
    <property type="evidence" value="ECO:0007669"/>
    <property type="project" value="InterPro"/>
</dbReference>
<evidence type="ECO:0008006" key="9">
    <source>
        <dbReference type="Google" id="ProtNLM"/>
    </source>
</evidence>
<feature type="binding site" description="axial binding residue" evidence="5">
    <location>
        <position position="447"/>
    </location>
    <ligand>
        <name>heme</name>
        <dbReference type="ChEBI" id="CHEBI:30413"/>
    </ligand>
    <ligandPart>
        <name>Fe</name>
        <dbReference type="ChEBI" id="CHEBI:18248"/>
    </ligandPart>
</feature>
<evidence type="ECO:0000256" key="4">
    <source>
        <dbReference type="ARBA" id="ARBA00023004"/>
    </source>
</evidence>
<dbReference type="InterPro" id="IPR002401">
    <property type="entry name" value="Cyt_P450_E_grp-I"/>
</dbReference>
<evidence type="ECO:0000256" key="5">
    <source>
        <dbReference type="PIRSR" id="PIRSR602401-1"/>
    </source>
</evidence>
<dbReference type="PANTHER" id="PTHR24305">
    <property type="entry name" value="CYTOCHROME P450"/>
    <property type="match status" value="1"/>
</dbReference>
<keyword evidence="4 5" id="KW-0408">Iron</keyword>
<keyword evidence="5 6" id="KW-0349">Heme</keyword>
<evidence type="ECO:0000256" key="1">
    <source>
        <dbReference type="ARBA" id="ARBA00001971"/>
    </source>
</evidence>
<dbReference type="PROSITE" id="PS00086">
    <property type="entry name" value="CYTOCHROME_P450"/>
    <property type="match status" value="1"/>
</dbReference>
<keyword evidence="8" id="KW-1185">Reference proteome</keyword>
<evidence type="ECO:0000256" key="3">
    <source>
        <dbReference type="ARBA" id="ARBA00023002"/>
    </source>
</evidence>
<dbReference type="GO" id="GO:0044550">
    <property type="term" value="P:secondary metabolite biosynthetic process"/>
    <property type="evidence" value="ECO:0007669"/>
    <property type="project" value="UniProtKB-ARBA"/>
</dbReference>
<evidence type="ECO:0000313" key="7">
    <source>
        <dbReference type="EMBL" id="PVZ97288.1"/>
    </source>
</evidence>
<dbReference type="GO" id="GO:0020037">
    <property type="term" value="F:heme binding"/>
    <property type="evidence" value="ECO:0007669"/>
    <property type="project" value="InterPro"/>
</dbReference>
<protein>
    <recommendedName>
        <fullName evidence="9">Cytochrome P450</fullName>
    </recommendedName>
</protein>
<comment type="similarity">
    <text evidence="6">Belongs to the cytochrome P450 family.</text>
</comment>
<dbReference type="InterPro" id="IPR017972">
    <property type="entry name" value="Cyt_P450_CS"/>
</dbReference>
<accession>A0A2U1IWW4</accession>
<gene>
    <name evidence="7" type="ORF">BB558_006758</name>
</gene>
<dbReference type="InterPro" id="IPR001128">
    <property type="entry name" value="Cyt_P450"/>
</dbReference>
<evidence type="ECO:0000256" key="2">
    <source>
        <dbReference type="ARBA" id="ARBA00022723"/>
    </source>
</evidence>
<dbReference type="AlphaFoldDB" id="A0A2U1IWW4"/>
<evidence type="ECO:0000256" key="6">
    <source>
        <dbReference type="RuleBase" id="RU000461"/>
    </source>
</evidence>
<evidence type="ECO:0000313" key="8">
    <source>
        <dbReference type="Proteomes" id="UP000245591"/>
    </source>
</evidence>
<dbReference type="SUPFAM" id="SSF48264">
    <property type="entry name" value="Cytochrome P450"/>
    <property type="match status" value="1"/>
</dbReference>
<dbReference type="EMBL" id="MBFU01000877">
    <property type="protein sequence ID" value="PVZ97288.1"/>
    <property type="molecule type" value="Genomic_DNA"/>
</dbReference>
<comment type="caution">
    <text evidence="7">The sequence shown here is derived from an EMBL/GenBank/DDBJ whole genome shotgun (WGS) entry which is preliminary data.</text>
</comment>
<proteinExistence type="inferred from homology"/>
<dbReference type="PRINTS" id="PR00385">
    <property type="entry name" value="P450"/>
</dbReference>
<dbReference type="InterPro" id="IPR036396">
    <property type="entry name" value="Cyt_P450_sf"/>
</dbReference>
<sequence length="518" mass="59150">MSYLLSRNNFTQFTNTRVIVGVLGAYTVAKLTYLAFFNPLNVIPGPWWARFTSIPHSISLLRGTIIEFVTEIHEKYGSVVRINPDGVSISRGSDIRKVLASYKYEKGTKSSNMNEIHEDIFTTRNESFNRMRRMQVAPAFTHSGLSTVEDLIFEVGVESLMSKIDEEIRNNGGKFTIINYFNKFQTTSADIISELALGNNIHSIRDGGHYIIDFVNIEMQLMAMRSAIPFLTILSFIIPKIMKLRIQGINFSLDAIKERKKLIEENRYKSKRDDILHMYITAINSTNQKLLSDSELISELLLMIGAGTDTTSTTMTWILHFYMLYPDVYKKVVDEINDAFPDKSKPIRHQEARKNLVYFTATVYESMRLQPVSGSPTYRMSSEEGVLLEENIFIPPNTEMGLFIQGAHMDEDIWKNSKSFNPDRFLGEEGEKLKKEVLVFGAGVRICPGRNLAWLEILTILPNLIRKYEFKLPEESILGPQHVDEITGEPILAKSRAYIVTAPKYPQRDCNIVISHKI</sequence>
<dbReference type="PANTHER" id="PTHR24305:SF235">
    <property type="entry name" value="CYTOCHROME P450 MONOOXYGENASE APDB-RELATED"/>
    <property type="match status" value="1"/>
</dbReference>
<keyword evidence="6" id="KW-0503">Monooxygenase</keyword>